<dbReference type="EC" id="3.2.1.28" evidence="4"/>
<dbReference type="PROSITE" id="PS00928">
    <property type="entry name" value="TREHALASE_2"/>
    <property type="match status" value="1"/>
</dbReference>
<proteinExistence type="inferred from homology"/>
<evidence type="ECO:0000256" key="4">
    <source>
        <dbReference type="RuleBase" id="RU361180"/>
    </source>
</evidence>
<dbReference type="Proteomes" id="UP001140949">
    <property type="component" value="Unassembled WGS sequence"/>
</dbReference>
<evidence type="ECO:0000256" key="2">
    <source>
        <dbReference type="ARBA" id="ARBA00022801"/>
    </source>
</evidence>
<dbReference type="GO" id="GO:0004555">
    <property type="term" value="F:alpha,alpha-trehalase activity"/>
    <property type="evidence" value="ECO:0007669"/>
    <property type="project" value="UniProtKB-EC"/>
</dbReference>
<evidence type="ECO:0000256" key="3">
    <source>
        <dbReference type="ARBA" id="ARBA00023295"/>
    </source>
</evidence>
<dbReference type="PANTHER" id="PTHR23403">
    <property type="entry name" value="TREHALASE"/>
    <property type="match status" value="1"/>
</dbReference>
<comment type="caution">
    <text evidence="5">The sequence shown here is derived from an EMBL/GenBank/DDBJ whole genome shotgun (WGS) entry which is preliminary data.</text>
</comment>
<evidence type="ECO:0000313" key="5">
    <source>
        <dbReference type="EMBL" id="KAJ6833208.1"/>
    </source>
</evidence>
<keyword evidence="3 4" id="KW-0326">Glycosidase</keyword>
<name>A0AAX6GY05_IRIPA</name>
<dbReference type="Pfam" id="PF01204">
    <property type="entry name" value="Trehalase"/>
    <property type="match status" value="1"/>
</dbReference>
<protein>
    <recommendedName>
        <fullName evidence="4">Trehalase</fullName>
        <ecNumber evidence="4">3.2.1.28</ecNumber>
    </recommendedName>
    <alternativeName>
        <fullName evidence="4">Alpha-trehalose glucohydrolase</fullName>
    </alternativeName>
</protein>
<accession>A0AAX6GY05</accession>
<dbReference type="AlphaFoldDB" id="A0AAX6GY05"/>
<comment type="similarity">
    <text evidence="1 4">Belongs to the glycosyl hydrolase 37 family.</text>
</comment>
<reference evidence="5" key="1">
    <citation type="journal article" date="2023" name="GigaByte">
        <title>Genome assembly of the bearded iris, Iris pallida Lam.</title>
        <authorList>
            <person name="Bruccoleri R.E."/>
            <person name="Oakeley E.J."/>
            <person name="Faust A.M.E."/>
            <person name="Altorfer M."/>
            <person name="Dessus-Babus S."/>
            <person name="Burckhardt D."/>
            <person name="Oertli M."/>
            <person name="Naumann U."/>
            <person name="Petersen F."/>
            <person name="Wong J."/>
        </authorList>
    </citation>
    <scope>NUCLEOTIDE SEQUENCE</scope>
    <source>
        <strain evidence="5">GSM-AAB239-AS_SAM_17_03QT</strain>
    </source>
</reference>
<dbReference type="InterPro" id="IPR001661">
    <property type="entry name" value="Glyco_hydro_37"/>
</dbReference>
<dbReference type="Gene3D" id="1.50.10.10">
    <property type="match status" value="1"/>
</dbReference>
<dbReference type="EMBL" id="JANAVB010014598">
    <property type="protein sequence ID" value="KAJ6834296.1"/>
    <property type="molecule type" value="Genomic_DNA"/>
</dbReference>
<dbReference type="GO" id="GO:0005993">
    <property type="term" value="P:trehalose catabolic process"/>
    <property type="evidence" value="ECO:0007669"/>
    <property type="project" value="TreeGrafter"/>
</dbReference>
<reference evidence="5" key="2">
    <citation type="submission" date="2023-04" db="EMBL/GenBank/DDBJ databases">
        <authorList>
            <person name="Bruccoleri R.E."/>
            <person name="Oakeley E.J."/>
            <person name="Faust A.-M."/>
            <person name="Dessus-Babus S."/>
            <person name="Altorfer M."/>
            <person name="Burckhardt D."/>
            <person name="Oertli M."/>
            <person name="Naumann U."/>
            <person name="Petersen F."/>
            <person name="Wong J."/>
        </authorList>
    </citation>
    <scope>NUCLEOTIDE SEQUENCE</scope>
    <source>
        <strain evidence="5">GSM-AAB239-AS_SAM_17_03QT</strain>
        <tissue evidence="5">Leaf</tissue>
    </source>
</reference>
<dbReference type="InterPro" id="IPR018232">
    <property type="entry name" value="Glyco_hydro_37_CS"/>
</dbReference>
<comment type="catalytic activity">
    <reaction evidence="4">
        <text>alpha,alpha-trehalose + H2O = alpha-D-glucose + beta-D-glucose</text>
        <dbReference type="Rhea" id="RHEA:32675"/>
        <dbReference type="ChEBI" id="CHEBI:15377"/>
        <dbReference type="ChEBI" id="CHEBI:15903"/>
        <dbReference type="ChEBI" id="CHEBI:16551"/>
        <dbReference type="ChEBI" id="CHEBI:17925"/>
        <dbReference type="EC" id="3.2.1.28"/>
    </reaction>
</comment>
<keyword evidence="7" id="KW-1185">Reference proteome</keyword>
<dbReference type="InterPro" id="IPR012341">
    <property type="entry name" value="6hp_glycosidase-like_sf"/>
</dbReference>
<dbReference type="PANTHER" id="PTHR23403:SF1">
    <property type="entry name" value="TREHALASE"/>
    <property type="match status" value="1"/>
</dbReference>
<evidence type="ECO:0000256" key="1">
    <source>
        <dbReference type="ARBA" id="ARBA00005615"/>
    </source>
</evidence>
<dbReference type="PRINTS" id="PR00744">
    <property type="entry name" value="GLHYDRLASE37"/>
</dbReference>
<evidence type="ECO:0000313" key="6">
    <source>
        <dbReference type="EMBL" id="KAJ6834296.1"/>
    </source>
</evidence>
<gene>
    <name evidence="6" type="ORF">M6B38_335530</name>
    <name evidence="5" type="ORF">M6B38_341495</name>
</gene>
<organism evidence="5 7">
    <name type="scientific">Iris pallida</name>
    <name type="common">Sweet iris</name>
    <dbReference type="NCBI Taxonomy" id="29817"/>
    <lineage>
        <taxon>Eukaryota</taxon>
        <taxon>Viridiplantae</taxon>
        <taxon>Streptophyta</taxon>
        <taxon>Embryophyta</taxon>
        <taxon>Tracheophyta</taxon>
        <taxon>Spermatophyta</taxon>
        <taxon>Magnoliopsida</taxon>
        <taxon>Liliopsida</taxon>
        <taxon>Asparagales</taxon>
        <taxon>Iridaceae</taxon>
        <taxon>Iridoideae</taxon>
        <taxon>Irideae</taxon>
        <taxon>Iris</taxon>
    </lineage>
</organism>
<sequence length="596" mass="67370">MHRLLYNASSSLKSTSQSRMPLPFHLRLFLFFLFLLPMSTSSATSLTSFLLRLQSAALETLGPTGFDPKLYVDLPLSRPLPLAVSAFDRLPRVNGSVPGPVLKSFLSDYTLEAGSDLVVAEPPDFSPDPEGFLPNVRHPEVRKWALEVHSLWRNLTRRVAEDVTEDPDLHTLLPLPEPVVVPGSRFREVYYWDSYWSIRGLLVSKMYDTAKSIVRNLISLIDVYGFVPNGARSYYSNRSQPPLLSAMVSEIYNRTGDLKFVAESLPSLLKEHSFWNSGIHEVSIKDLQGRIHSLSRYYAMWDKPRPESATIDEESASKLLTMYEKESFYREVASTAETGWDFSSRWMRNSSDMTTLATTSIIPVDLNAYIYKMELDIAFFANLTGDNSTSAKFLKASKARQAAIESIFWNEEMGQWLDYWLTDNNNCEEHKFDVRKQNHNIYASNFIPVWIQKNTSGGAVEKVMKSFENSGLLHPAGIATSLSNTGQQWDFPNGWAPLQHMIVEGFVRSGSKEACSLAEDIAVRWLRTNYAAYKKTGTMQEKYDVEACGEVGGGGEYNIQTGFGWSNGVVLAFLEEFGWSADKEINCQMIKEIRKL</sequence>
<dbReference type="SUPFAM" id="SSF48208">
    <property type="entry name" value="Six-hairpin glycosidases"/>
    <property type="match status" value="1"/>
</dbReference>
<evidence type="ECO:0000313" key="7">
    <source>
        <dbReference type="Proteomes" id="UP001140949"/>
    </source>
</evidence>
<dbReference type="InterPro" id="IPR008928">
    <property type="entry name" value="6-hairpin_glycosidase_sf"/>
</dbReference>
<keyword evidence="2 4" id="KW-0378">Hydrolase</keyword>
<dbReference type="EMBL" id="JANAVB010015397">
    <property type="protein sequence ID" value="KAJ6833208.1"/>
    <property type="molecule type" value="Genomic_DNA"/>
</dbReference>